<name>A0A9W8N723_9PEZI</name>
<organism evidence="2 3">
    <name type="scientific">Xylaria arbuscula</name>
    <dbReference type="NCBI Taxonomy" id="114810"/>
    <lineage>
        <taxon>Eukaryota</taxon>
        <taxon>Fungi</taxon>
        <taxon>Dikarya</taxon>
        <taxon>Ascomycota</taxon>
        <taxon>Pezizomycotina</taxon>
        <taxon>Sordariomycetes</taxon>
        <taxon>Xylariomycetidae</taxon>
        <taxon>Xylariales</taxon>
        <taxon>Xylariaceae</taxon>
        <taxon>Xylaria</taxon>
    </lineage>
</organism>
<sequence length="389" mass="42549">MRSRVPAMSRRRTVRIRVYEWGPGGNDGSSSGERGRVLLVHGISTPVVALGDLGHELVARGYRVMMFDLFGRGYSDAPTDLPYDTRLYVSQILLVLASSPRPWATSSFHLIGYSLGGGLSLSFARYFPHLLRSLVLIAPCGLIRSHHVGWRSWLYYNSGLLPEFLVRYLVRRRIRPREIEKPVISAGVGEVREVAASGGAEDILVAEEGGNNSGQQQEMLARRDRGDGDANGGTNFNSAVISKYNNNNNSPHIKTTVSSVVSWQVDQHAGFVHAFLSTIRNAPIYAPQEDWRFLSKILESRRRIAQKAKATGIITDDTEETGAGLDGGKICLVLGKDDSVIVTDEIISDAKAALGPDGFEFVVLDGGHEVPITSSARVAESIEGFWNSI</sequence>
<feature type="domain" description="Serine aminopeptidase S33" evidence="1">
    <location>
        <begin position="34"/>
        <end position="175"/>
    </location>
</feature>
<proteinExistence type="predicted"/>
<evidence type="ECO:0000313" key="3">
    <source>
        <dbReference type="Proteomes" id="UP001148614"/>
    </source>
</evidence>
<dbReference type="Pfam" id="PF12146">
    <property type="entry name" value="Hydrolase_4"/>
    <property type="match status" value="1"/>
</dbReference>
<evidence type="ECO:0000259" key="1">
    <source>
        <dbReference type="Pfam" id="PF12146"/>
    </source>
</evidence>
<reference evidence="2" key="1">
    <citation type="submission" date="2022-07" db="EMBL/GenBank/DDBJ databases">
        <title>Genome Sequence of Xylaria arbuscula.</title>
        <authorList>
            <person name="Buettner E."/>
        </authorList>
    </citation>
    <scope>NUCLEOTIDE SEQUENCE</scope>
    <source>
        <strain evidence="2">VT107</strain>
    </source>
</reference>
<dbReference type="InterPro" id="IPR000073">
    <property type="entry name" value="AB_hydrolase_1"/>
</dbReference>
<dbReference type="AlphaFoldDB" id="A0A9W8N723"/>
<dbReference type="VEuPathDB" id="FungiDB:F4678DRAFT_436726"/>
<dbReference type="PRINTS" id="PR00111">
    <property type="entry name" value="ABHYDROLASE"/>
</dbReference>
<accession>A0A9W8N723</accession>
<comment type="caution">
    <text evidence="2">The sequence shown here is derived from an EMBL/GenBank/DDBJ whole genome shotgun (WGS) entry which is preliminary data.</text>
</comment>
<dbReference type="Gene3D" id="3.40.50.1820">
    <property type="entry name" value="alpha/beta hydrolase"/>
    <property type="match status" value="1"/>
</dbReference>
<dbReference type="InterPro" id="IPR022742">
    <property type="entry name" value="Hydrolase_4"/>
</dbReference>
<gene>
    <name evidence="2" type="ORF">NPX13_g9262</name>
</gene>
<dbReference type="PANTHER" id="PTHR43689:SF8">
    <property type="entry name" value="ALPHA_BETA-HYDROLASES SUPERFAMILY PROTEIN"/>
    <property type="match status" value="1"/>
</dbReference>
<keyword evidence="3" id="KW-1185">Reference proteome</keyword>
<dbReference type="InterPro" id="IPR029058">
    <property type="entry name" value="AB_hydrolase_fold"/>
</dbReference>
<dbReference type="EMBL" id="JANPWZ010002226">
    <property type="protein sequence ID" value="KAJ3560556.1"/>
    <property type="molecule type" value="Genomic_DNA"/>
</dbReference>
<dbReference type="PANTHER" id="PTHR43689">
    <property type="entry name" value="HYDROLASE"/>
    <property type="match status" value="1"/>
</dbReference>
<dbReference type="Proteomes" id="UP001148614">
    <property type="component" value="Unassembled WGS sequence"/>
</dbReference>
<protein>
    <recommendedName>
        <fullName evidence="1">Serine aminopeptidase S33 domain-containing protein</fullName>
    </recommendedName>
</protein>
<evidence type="ECO:0000313" key="2">
    <source>
        <dbReference type="EMBL" id="KAJ3560556.1"/>
    </source>
</evidence>
<dbReference type="SUPFAM" id="SSF53474">
    <property type="entry name" value="alpha/beta-Hydrolases"/>
    <property type="match status" value="1"/>
</dbReference>